<proteinExistence type="predicted"/>
<accession>A0A8D7ZT33</accession>
<dbReference type="AlphaFoldDB" id="A0A8D7ZT33"/>
<name>A0A8D7ZT33_CULPI</name>
<dbReference type="EMBL" id="HBUE01001784">
    <property type="protein sequence ID" value="CAG6443919.1"/>
    <property type="molecule type" value="Transcribed_RNA"/>
</dbReference>
<evidence type="ECO:0000313" key="1">
    <source>
        <dbReference type="EMBL" id="CAG6443919.1"/>
    </source>
</evidence>
<reference evidence="1" key="1">
    <citation type="submission" date="2021-05" db="EMBL/GenBank/DDBJ databases">
        <authorList>
            <person name="Alioto T."/>
            <person name="Alioto T."/>
            <person name="Gomez Garrido J."/>
        </authorList>
    </citation>
    <scope>NUCLEOTIDE SEQUENCE</scope>
</reference>
<organism evidence="1">
    <name type="scientific">Culex pipiens</name>
    <name type="common">House mosquito</name>
    <dbReference type="NCBI Taxonomy" id="7175"/>
    <lineage>
        <taxon>Eukaryota</taxon>
        <taxon>Metazoa</taxon>
        <taxon>Ecdysozoa</taxon>
        <taxon>Arthropoda</taxon>
        <taxon>Hexapoda</taxon>
        <taxon>Insecta</taxon>
        <taxon>Pterygota</taxon>
        <taxon>Neoptera</taxon>
        <taxon>Endopterygota</taxon>
        <taxon>Diptera</taxon>
        <taxon>Nematocera</taxon>
        <taxon>Culicoidea</taxon>
        <taxon>Culicidae</taxon>
        <taxon>Culicinae</taxon>
        <taxon>Culicini</taxon>
        <taxon>Culex</taxon>
        <taxon>Culex</taxon>
    </lineage>
</organism>
<dbReference type="EMBL" id="HBUE01001781">
    <property type="protein sequence ID" value="CAG6443914.1"/>
    <property type="molecule type" value="Transcribed_RNA"/>
</dbReference>
<protein>
    <submittedName>
        <fullName evidence="1">(northern house mosquito) hypothetical protein</fullName>
    </submittedName>
</protein>
<sequence length="147" mass="17096">MLPSPLVPNLALFRLVDRRMTCAISHSGRRGRLQLHKVTCVEPTTRRRRRRHRPRRRLRIRRARRFRVRSGAVHVNVHRPGFLPTSTSSASAVPLAGPLRLQRIARGDDVRRRREGRLSRQGVVLLRWRDLRDLHAQIISTGAHQLV</sequence>